<evidence type="ECO:0000313" key="1">
    <source>
        <dbReference type="EMBL" id="OMD43113.1"/>
    </source>
</evidence>
<dbReference type="InterPro" id="IPR013078">
    <property type="entry name" value="His_Pase_superF_clade-1"/>
</dbReference>
<reference evidence="1 2" key="1">
    <citation type="submission" date="2016-10" db="EMBL/GenBank/DDBJ databases">
        <title>Paenibacillus species isolates.</title>
        <authorList>
            <person name="Beno S.M."/>
        </authorList>
    </citation>
    <scope>NUCLEOTIDE SEQUENCE [LARGE SCALE GENOMIC DNA]</scope>
    <source>
        <strain evidence="1 2">FSL H7-0710</strain>
    </source>
</reference>
<dbReference type="Proteomes" id="UP000187439">
    <property type="component" value="Unassembled WGS sequence"/>
</dbReference>
<name>A0A1R0Y6Z0_9BACL</name>
<organism evidence="1 2">
    <name type="scientific">Paenibacillus odorifer</name>
    <dbReference type="NCBI Taxonomy" id="189426"/>
    <lineage>
        <taxon>Bacteria</taxon>
        <taxon>Bacillati</taxon>
        <taxon>Bacillota</taxon>
        <taxon>Bacilli</taxon>
        <taxon>Bacillales</taxon>
        <taxon>Paenibacillaceae</taxon>
        <taxon>Paenibacillus</taxon>
    </lineage>
</organism>
<dbReference type="RefSeq" id="WP_076117809.1">
    <property type="nucleotide sequence ID" value="NZ_MPTC01000003.1"/>
</dbReference>
<gene>
    <name evidence="1" type="ORF">BSK52_06375</name>
</gene>
<protein>
    <submittedName>
        <fullName evidence="1">Phosphoglycerate mutase</fullName>
    </submittedName>
</protein>
<dbReference type="OrthoDB" id="1680942at2"/>
<proteinExistence type="predicted"/>
<dbReference type="InterPro" id="IPR029033">
    <property type="entry name" value="His_PPase_superfam"/>
</dbReference>
<dbReference type="Pfam" id="PF00300">
    <property type="entry name" value="His_Phos_1"/>
    <property type="match status" value="1"/>
</dbReference>
<comment type="caution">
    <text evidence="1">The sequence shown here is derived from an EMBL/GenBank/DDBJ whole genome shotgun (WGS) entry which is preliminary data.</text>
</comment>
<dbReference type="EMBL" id="MPTC01000003">
    <property type="protein sequence ID" value="OMD43113.1"/>
    <property type="molecule type" value="Genomic_DNA"/>
</dbReference>
<dbReference type="AlphaFoldDB" id="A0A1R0Y6Z0"/>
<dbReference type="Gene3D" id="3.40.50.1240">
    <property type="entry name" value="Phosphoglycerate mutase-like"/>
    <property type="match status" value="1"/>
</dbReference>
<sequence>MKIGLVRHFKVAHQPVSGRMSGKQFNAWVEAYNQSNIESGVFSNSELVWEVCLSSDLPRAIHTATQIYSGDIIYTQQLREIEIVAASQTEIKLHHSIWLALGRIAWYIGHSSQRESRGSTLLRTQAVIERLERDFGSSNVLIVNHGAFMKVLAQQLALRGYIGKRIFYPRNGELYLYEKDS</sequence>
<dbReference type="SUPFAM" id="SSF53254">
    <property type="entry name" value="Phosphoglycerate mutase-like"/>
    <property type="match status" value="1"/>
</dbReference>
<evidence type="ECO:0000313" key="2">
    <source>
        <dbReference type="Proteomes" id="UP000187439"/>
    </source>
</evidence>
<accession>A0A1R0Y6Z0</accession>